<evidence type="ECO:0000256" key="5">
    <source>
        <dbReference type="ARBA" id="ARBA00023136"/>
    </source>
</evidence>
<keyword evidence="8" id="KW-1003">Cell membrane</keyword>
<comment type="function">
    <text evidence="8">F(1)F(0) ATP synthase produces ATP from ADP in the presence of a proton or sodium gradient. F-type ATPases consist of two structural domains, F(1) containing the extramembraneous catalytic core and F(0) containing the membrane proton channel, linked together by a central stalk and a peripheral stalk. During catalysis, ATP synthesis in the catalytic domain of F(1) is coupled via a rotary mechanism of the central stalk subunits to proton translocation.</text>
</comment>
<evidence type="ECO:0000256" key="4">
    <source>
        <dbReference type="ARBA" id="ARBA00023065"/>
    </source>
</evidence>
<dbReference type="InterPro" id="IPR026015">
    <property type="entry name" value="ATP_synth_OSCP/delta_N_sf"/>
</dbReference>
<dbReference type="RefSeq" id="WP_341370675.1">
    <property type="nucleotide sequence ID" value="NZ_JBBPCO010000006.1"/>
</dbReference>
<reference evidence="9 10" key="1">
    <citation type="submission" date="2024-04" db="EMBL/GenBank/DDBJ databases">
        <authorList>
            <person name="Abashina T."/>
            <person name="Shaikin A."/>
        </authorList>
    </citation>
    <scope>NUCLEOTIDE SEQUENCE [LARGE SCALE GENOMIC DNA]</scope>
    <source>
        <strain evidence="9 10">AAFK</strain>
    </source>
</reference>
<comment type="similarity">
    <text evidence="8">Belongs to the ATPase delta chain family.</text>
</comment>
<gene>
    <name evidence="8" type="primary">atpH</name>
    <name evidence="9" type="ORF">WOB96_07560</name>
</gene>
<organism evidence="9 10">
    <name type="scientific">Thermithiobacillus plumbiphilus</name>
    <dbReference type="NCBI Taxonomy" id="1729899"/>
    <lineage>
        <taxon>Bacteria</taxon>
        <taxon>Pseudomonadati</taxon>
        <taxon>Pseudomonadota</taxon>
        <taxon>Acidithiobacillia</taxon>
        <taxon>Acidithiobacillales</taxon>
        <taxon>Thermithiobacillaceae</taxon>
        <taxon>Thermithiobacillus</taxon>
    </lineage>
</organism>
<evidence type="ECO:0000256" key="6">
    <source>
        <dbReference type="ARBA" id="ARBA00023196"/>
    </source>
</evidence>
<keyword evidence="3 8" id="KW-0375">Hydrogen ion transport</keyword>
<dbReference type="HAMAP" id="MF_01416">
    <property type="entry name" value="ATP_synth_delta_bact"/>
    <property type="match status" value="1"/>
</dbReference>
<keyword evidence="4 8" id="KW-0406">Ion transport</keyword>
<name>A0ABU9D8B2_9PROT</name>
<dbReference type="Pfam" id="PF00213">
    <property type="entry name" value="OSCP"/>
    <property type="match status" value="1"/>
</dbReference>
<evidence type="ECO:0000313" key="10">
    <source>
        <dbReference type="Proteomes" id="UP001446205"/>
    </source>
</evidence>
<dbReference type="InterPro" id="IPR020781">
    <property type="entry name" value="ATPase_OSCP/d_CS"/>
</dbReference>
<keyword evidence="7 8" id="KW-0066">ATP synthesis</keyword>
<dbReference type="EMBL" id="JBBPCO010000006">
    <property type="protein sequence ID" value="MEK8089621.1"/>
    <property type="molecule type" value="Genomic_DNA"/>
</dbReference>
<comment type="caution">
    <text evidence="9">The sequence shown here is derived from an EMBL/GenBank/DDBJ whole genome shotgun (WGS) entry which is preliminary data.</text>
</comment>
<sequence>MAELTTLARPYAVAAYQFASEAGELPVWEKALGFLATVARDPAAEAFLINPEVEQASKLAFLRDLGGDLLTPKIHNFLALLLENDRIELLPEIQHLFETSLRSSAGQIEVEVSSAVDLNESQVKALKEALKRRLGREVILETRLDPQLIGGMIVRAGDLVIDGSVRGQLDQLANTLRS</sequence>
<accession>A0ABU9D8B2</accession>
<proteinExistence type="inferred from homology"/>
<dbReference type="NCBIfam" id="TIGR01145">
    <property type="entry name" value="ATP_synt_delta"/>
    <property type="match status" value="1"/>
</dbReference>
<evidence type="ECO:0000313" key="9">
    <source>
        <dbReference type="EMBL" id="MEK8089621.1"/>
    </source>
</evidence>
<dbReference type="Proteomes" id="UP001446205">
    <property type="component" value="Unassembled WGS sequence"/>
</dbReference>
<evidence type="ECO:0000256" key="8">
    <source>
        <dbReference type="HAMAP-Rule" id="MF_01416"/>
    </source>
</evidence>
<comment type="function">
    <text evidence="8">This protein is part of the stalk that links CF(0) to CF(1). It either transmits conformational changes from CF(0) to CF(1) or is implicated in proton conduction.</text>
</comment>
<dbReference type="NCBIfam" id="NF004402">
    <property type="entry name" value="PRK05758.2-2"/>
    <property type="match status" value="1"/>
</dbReference>
<evidence type="ECO:0000256" key="3">
    <source>
        <dbReference type="ARBA" id="ARBA00022781"/>
    </source>
</evidence>
<evidence type="ECO:0000256" key="1">
    <source>
        <dbReference type="ARBA" id="ARBA00004370"/>
    </source>
</evidence>
<keyword evidence="2 8" id="KW-0813">Transport</keyword>
<comment type="subcellular location">
    <subcellularLocation>
        <location evidence="8">Cell membrane</location>
        <topology evidence="8">Peripheral membrane protein</topology>
    </subcellularLocation>
    <subcellularLocation>
        <location evidence="1">Membrane</location>
    </subcellularLocation>
</comment>
<dbReference type="Gene3D" id="1.10.520.20">
    <property type="entry name" value="N-terminal domain of the delta subunit of the F1F0-ATP synthase"/>
    <property type="match status" value="1"/>
</dbReference>
<dbReference type="PANTHER" id="PTHR11910">
    <property type="entry name" value="ATP SYNTHASE DELTA CHAIN"/>
    <property type="match status" value="1"/>
</dbReference>
<dbReference type="PROSITE" id="PS00389">
    <property type="entry name" value="ATPASE_DELTA"/>
    <property type="match status" value="1"/>
</dbReference>
<evidence type="ECO:0000256" key="7">
    <source>
        <dbReference type="ARBA" id="ARBA00023310"/>
    </source>
</evidence>
<dbReference type="SUPFAM" id="SSF47928">
    <property type="entry name" value="N-terminal domain of the delta subunit of the F1F0-ATP synthase"/>
    <property type="match status" value="1"/>
</dbReference>
<dbReference type="InterPro" id="IPR000711">
    <property type="entry name" value="ATPase_OSCP/dsu"/>
</dbReference>
<protein>
    <recommendedName>
        <fullName evidence="8">ATP synthase subunit delta</fullName>
    </recommendedName>
    <alternativeName>
        <fullName evidence="8">ATP synthase F(1) sector subunit delta</fullName>
    </alternativeName>
    <alternativeName>
        <fullName evidence="8">F-type ATPase subunit delta</fullName>
        <shortName evidence="8">F-ATPase subunit delta</shortName>
    </alternativeName>
</protein>
<keyword evidence="5 8" id="KW-0472">Membrane</keyword>
<keyword evidence="6 8" id="KW-0139">CF(1)</keyword>
<keyword evidence="10" id="KW-1185">Reference proteome</keyword>
<dbReference type="PRINTS" id="PR00125">
    <property type="entry name" value="ATPASEDELTA"/>
</dbReference>
<evidence type="ECO:0000256" key="2">
    <source>
        <dbReference type="ARBA" id="ARBA00022448"/>
    </source>
</evidence>